<comment type="caution">
    <text evidence="2">The sequence shown here is derived from an EMBL/GenBank/DDBJ whole genome shotgun (WGS) entry which is preliminary data.</text>
</comment>
<evidence type="ECO:0000259" key="1">
    <source>
        <dbReference type="Pfam" id="PF13472"/>
    </source>
</evidence>
<dbReference type="InterPro" id="IPR036514">
    <property type="entry name" value="SGNH_hydro_sf"/>
</dbReference>
<dbReference type="EMBL" id="AYKG01000007">
    <property type="protein sequence ID" value="ROO31156.1"/>
    <property type="molecule type" value="Genomic_DNA"/>
</dbReference>
<dbReference type="GO" id="GO:0004622">
    <property type="term" value="F:phosphatidylcholine lysophospholipase activity"/>
    <property type="evidence" value="ECO:0007669"/>
    <property type="project" value="TreeGrafter"/>
</dbReference>
<dbReference type="PANTHER" id="PTHR30383">
    <property type="entry name" value="THIOESTERASE 1/PROTEASE 1/LYSOPHOSPHOLIPASE L1"/>
    <property type="match status" value="1"/>
</dbReference>
<reference evidence="2 3" key="1">
    <citation type="submission" date="2013-10" db="EMBL/GenBank/DDBJ databases">
        <title>Salinisphaera japonica YTM-1 Genome Sequencing.</title>
        <authorList>
            <person name="Lai Q."/>
            <person name="Li C."/>
            <person name="Shao Z."/>
        </authorList>
    </citation>
    <scope>NUCLEOTIDE SEQUENCE [LARGE SCALE GENOMIC DNA]</scope>
    <source>
        <strain evidence="2 3">YTM-1</strain>
    </source>
</reference>
<dbReference type="CDD" id="cd01822">
    <property type="entry name" value="Lysophospholipase_L1_like"/>
    <property type="match status" value="1"/>
</dbReference>
<evidence type="ECO:0000313" key="2">
    <source>
        <dbReference type="EMBL" id="ROO31156.1"/>
    </source>
</evidence>
<sequence>MSTCLKNPLPLRQIMRRWLVVCLFVAAAGLAGQSVAAERTILVFGDSLSAAHGMPQAQGWVALMEKRLAARDADIRVVNASVSGETTGGGRKRFDAALARSQADIVILELGGNDGLQVLDVKQMRTNLAAMIKRARDAGAKVLLLGMRIPPNYGAAYANRFHDVFEHLAEQYDTAYDPFFLEPIASDRSNFQSDGIHPTAAVQPMLAKRVLADLQPLLERQGS</sequence>
<protein>
    <submittedName>
        <fullName evidence="2">Esterase</fullName>
    </submittedName>
</protein>
<dbReference type="AlphaFoldDB" id="A0A423PZM1"/>
<dbReference type="Gene3D" id="3.40.50.1110">
    <property type="entry name" value="SGNH hydrolase"/>
    <property type="match status" value="1"/>
</dbReference>
<dbReference type="SUPFAM" id="SSF52266">
    <property type="entry name" value="SGNH hydrolase"/>
    <property type="match status" value="1"/>
</dbReference>
<dbReference type="InterPro" id="IPR051532">
    <property type="entry name" value="Ester_Hydrolysis_Enzymes"/>
</dbReference>
<dbReference type="Proteomes" id="UP000285310">
    <property type="component" value="Unassembled WGS sequence"/>
</dbReference>
<dbReference type="InParanoid" id="A0A423PZM1"/>
<feature type="domain" description="SGNH hydrolase-type esterase" evidence="1">
    <location>
        <begin position="43"/>
        <end position="201"/>
    </location>
</feature>
<name>A0A423PZM1_9GAMM</name>
<dbReference type="FunCoup" id="A0A423PZM1">
    <property type="interactions" value="86"/>
</dbReference>
<keyword evidence="3" id="KW-1185">Reference proteome</keyword>
<dbReference type="InterPro" id="IPR013830">
    <property type="entry name" value="SGNH_hydro"/>
</dbReference>
<organism evidence="2 3">
    <name type="scientific">Salinisphaera japonica YTM-1</name>
    <dbReference type="NCBI Taxonomy" id="1209778"/>
    <lineage>
        <taxon>Bacteria</taxon>
        <taxon>Pseudomonadati</taxon>
        <taxon>Pseudomonadota</taxon>
        <taxon>Gammaproteobacteria</taxon>
        <taxon>Salinisphaerales</taxon>
        <taxon>Salinisphaeraceae</taxon>
        <taxon>Salinisphaera</taxon>
    </lineage>
</organism>
<proteinExistence type="predicted"/>
<dbReference type="Pfam" id="PF13472">
    <property type="entry name" value="Lipase_GDSL_2"/>
    <property type="match status" value="1"/>
</dbReference>
<evidence type="ECO:0000313" key="3">
    <source>
        <dbReference type="Proteomes" id="UP000285310"/>
    </source>
</evidence>
<gene>
    <name evidence="2" type="ORF">SAJA_03495</name>
</gene>
<dbReference type="RefSeq" id="WP_245963215.1">
    <property type="nucleotide sequence ID" value="NZ_AYKG01000007.1"/>
</dbReference>
<dbReference type="PANTHER" id="PTHR30383:SF24">
    <property type="entry name" value="THIOESTERASE 1_PROTEASE 1_LYSOPHOSPHOLIPASE L1"/>
    <property type="match status" value="1"/>
</dbReference>
<accession>A0A423PZM1</accession>